<keyword evidence="3" id="KW-1185">Reference proteome</keyword>
<dbReference type="SUPFAM" id="SSF50814">
    <property type="entry name" value="Lipocalins"/>
    <property type="match status" value="1"/>
</dbReference>
<evidence type="ECO:0000313" key="2">
    <source>
        <dbReference type="EMBL" id="OXA44598.1"/>
    </source>
</evidence>
<protein>
    <recommendedName>
        <fullName evidence="4">Apolipoprotein D</fullName>
    </recommendedName>
</protein>
<feature type="signal peptide" evidence="1">
    <location>
        <begin position="1"/>
        <end position="17"/>
    </location>
</feature>
<sequence length="201" mass="22519">MKTTIALLLVAFAGIQAQIGIPCHSNIFNFTPRHNLNISRYAGTWYVQEVGSSNIGNFPQPDWKCEKHVYSAPTETDPPTLSVLEVYVNITDGTTFSEDMPISVNATRSPMSAMWRKTSGVDGDLESQVFIMSADLEFATWTIMYSCAIHKPFFFRREVLMAMTRSRTIQPDLRSFLKALMVGGGFRIGDQWSIDQTGCTN</sequence>
<accession>A0A226DI08</accession>
<evidence type="ECO:0008006" key="4">
    <source>
        <dbReference type="Google" id="ProtNLM"/>
    </source>
</evidence>
<keyword evidence="1" id="KW-0732">Signal</keyword>
<comment type="caution">
    <text evidence="2">The sequence shown here is derived from an EMBL/GenBank/DDBJ whole genome shotgun (WGS) entry which is preliminary data.</text>
</comment>
<reference evidence="2 3" key="1">
    <citation type="submission" date="2015-12" db="EMBL/GenBank/DDBJ databases">
        <title>The genome of Folsomia candida.</title>
        <authorList>
            <person name="Faddeeva A."/>
            <person name="Derks M.F."/>
            <person name="Anvar Y."/>
            <person name="Smit S."/>
            <person name="Van Straalen N."/>
            <person name="Roelofs D."/>
        </authorList>
    </citation>
    <scope>NUCLEOTIDE SEQUENCE [LARGE SCALE GENOMIC DNA]</scope>
    <source>
        <strain evidence="2 3">VU population</strain>
        <tissue evidence="2">Whole body</tissue>
    </source>
</reference>
<dbReference type="EMBL" id="LNIX01000019">
    <property type="protein sequence ID" value="OXA44598.1"/>
    <property type="molecule type" value="Genomic_DNA"/>
</dbReference>
<evidence type="ECO:0000313" key="3">
    <source>
        <dbReference type="Proteomes" id="UP000198287"/>
    </source>
</evidence>
<organism evidence="2 3">
    <name type="scientific">Folsomia candida</name>
    <name type="common">Springtail</name>
    <dbReference type="NCBI Taxonomy" id="158441"/>
    <lineage>
        <taxon>Eukaryota</taxon>
        <taxon>Metazoa</taxon>
        <taxon>Ecdysozoa</taxon>
        <taxon>Arthropoda</taxon>
        <taxon>Hexapoda</taxon>
        <taxon>Collembola</taxon>
        <taxon>Entomobryomorpha</taxon>
        <taxon>Isotomoidea</taxon>
        <taxon>Isotomidae</taxon>
        <taxon>Proisotominae</taxon>
        <taxon>Folsomia</taxon>
    </lineage>
</organism>
<feature type="chain" id="PRO_5012963092" description="Apolipoprotein D" evidence="1">
    <location>
        <begin position="18"/>
        <end position="201"/>
    </location>
</feature>
<dbReference type="Gene3D" id="2.40.128.20">
    <property type="match status" value="1"/>
</dbReference>
<dbReference type="AlphaFoldDB" id="A0A226DI08"/>
<name>A0A226DI08_FOLCA</name>
<evidence type="ECO:0000256" key="1">
    <source>
        <dbReference type="SAM" id="SignalP"/>
    </source>
</evidence>
<dbReference type="Proteomes" id="UP000198287">
    <property type="component" value="Unassembled WGS sequence"/>
</dbReference>
<gene>
    <name evidence="2" type="ORF">Fcan01_20581</name>
</gene>
<dbReference type="InterPro" id="IPR012674">
    <property type="entry name" value="Calycin"/>
</dbReference>
<proteinExistence type="predicted"/>